<dbReference type="OMA" id="ASERILW"/>
<dbReference type="Proteomes" id="UP000016934">
    <property type="component" value="Unassembled WGS sequence"/>
</dbReference>
<evidence type="ECO:0000256" key="1">
    <source>
        <dbReference type="SAM" id="MobiDB-lite"/>
    </source>
</evidence>
<accession>M2SBI8</accession>
<proteinExistence type="predicted"/>
<feature type="non-terminal residue" evidence="3">
    <location>
        <position position="255"/>
    </location>
</feature>
<protein>
    <recommendedName>
        <fullName evidence="2">Heterokaryon incompatibility domain-containing protein</fullName>
    </recommendedName>
</protein>
<name>M2SBI8_COCSN</name>
<dbReference type="KEGG" id="bsc:COCSADRAFT_87866"/>
<reference evidence="4" key="2">
    <citation type="journal article" date="2013" name="PLoS Genet.">
        <title>Comparative genome structure, secondary metabolite, and effector coding capacity across Cochliobolus pathogens.</title>
        <authorList>
            <person name="Condon B.J."/>
            <person name="Leng Y."/>
            <person name="Wu D."/>
            <person name="Bushley K.E."/>
            <person name="Ohm R.A."/>
            <person name="Otillar R."/>
            <person name="Martin J."/>
            <person name="Schackwitz W."/>
            <person name="Grimwood J."/>
            <person name="MohdZainudin N."/>
            <person name="Xue C."/>
            <person name="Wang R."/>
            <person name="Manning V.A."/>
            <person name="Dhillon B."/>
            <person name="Tu Z.J."/>
            <person name="Steffenson B.J."/>
            <person name="Salamov A."/>
            <person name="Sun H."/>
            <person name="Lowry S."/>
            <person name="LaButti K."/>
            <person name="Han J."/>
            <person name="Copeland A."/>
            <person name="Lindquist E."/>
            <person name="Barry K."/>
            <person name="Schmutz J."/>
            <person name="Baker S.E."/>
            <person name="Ciuffetti L.M."/>
            <person name="Grigoriev I.V."/>
            <person name="Zhong S."/>
            <person name="Turgeon B.G."/>
        </authorList>
    </citation>
    <scope>NUCLEOTIDE SEQUENCE [LARGE SCALE GENOMIC DNA]</scope>
    <source>
        <strain evidence="4">ND90Pr / ATCC 201652</strain>
    </source>
</reference>
<evidence type="ECO:0000313" key="4">
    <source>
        <dbReference type="Proteomes" id="UP000016934"/>
    </source>
</evidence>
<dbReference type="EMBL" id="KB445642">
    <property type="protein sequence ID" value="EMD64653.1"/>
    <property type="molecule type" value="Genomic_DNA"/>
</dbReference>
<organism evidence="3 4">
    <name type="scientific">Cochliobolus sativus (strain ND90Pr / ATCC 201652)</name>
    <name type="common">Common root rot and spot blotch fungus</name>
    <name type="synonym">Bipolaris sorokiniana</name>
    <dbReference type="NCBI Taxonomy" id="665912"/>
    <lineage>
        <taxon>Eukaryota</taxon>
        <taxon>Fungi</taxon>
        <taxon>Dikarya</taxon>
        <taxon>Ascomycota</taxon>
        <taxon>Pezizomycotina</taxon>
        <taxon>Dothideomycetes</taxon>
        <taxon>Pleosporomycetidae</taxon>
        <taxon>Pleosporales</taxon>
        <taxon>Pleosporineae</taxon>
        <taxon>Pleosporaceae</taxon>
        <taxon>Bipolaris</taxon>
    </lineage>
</organism>
<feature type="compositionally biased region" description="Basic and acidic residues" evidence="1">
    <location>
        <begin position="1"/>
        <end position="10"/>
    </location>
</feature>
<dbReference type="InterPro" id="IPR010730">
    <property type="entry name" value="HET"/>
</dbReference>
<keyword evidence="4" id="KW-1185">Reference proteome</keyword>
<dbReference type="Pfam" id="PF06985">
    <property type="entry name" value="HET"/>
    <property type="match status" value="1"/>
</dbReference>
<dbReference type="PANTHER" id="PTHR24148:SF82">
    <property type="entry name" value="HETEROKARYON INCOMPATIBILITY DOMAIN-CONTAINING PROTEIN"/>
    <property type="match status" value="1"/>
</dbReference>
<dbReference type="AlphaFoldDB" id="M2SBI8"/>
<dbReference type="RefSeq" id="XP_007699264.1">
    <property type="nucleotide sequence ID" value="XM_007701074.1"/>
</dbReference>
<dbReference type="OrthoDB" id="3553147at2759"/>
<feature type="domain" description="Heterokaryon incompatibility" evidence="2">
    <location>
        <begin position="82"/>
        <end position="239"/>
    </location>
</feature>
<dbReference type="GeneID" id="19141211"/>
<dbReference type="HOGENOM" id="CLU_004184_6_0_1"/>
<dbReference type="eggNOG" id="ENOG502S2V9">
    <property type="taxonomic scope" value="Eukaryota"/>
</dbReference>
<evidence type="ECO:0000259" key="2">
    <source>
        <dbReference type="Pfam" id="PF06985"/>
    </source>
</evidence>
<sequence length="255" mass="29304">MKPLFRENLDPKAPNTTAAHDRLQRSVRPSYEYKTLSEGHIRLLVLLPGPREAAICCSLKPVALADFEDRYTVNSKLELGTYEALSYCWGKSEETKIIDCDGQSLEIRANLESILRYFRYEDKTRVMWVDGMCINQKDNTEKSQQVSLMGVIYWKATRVLVWLGEEDKSAKQVSAAKAFEFIRRCSDFKEAAANNRRGHPTAMPEKIEDIQGSKEAVSWESVRRLFTRDWFTRVWVVQELGLARNATFYCGDASI</sequence>
<dbReference type="InterPro" id="IPR052895">
    <property type="entry name" value="HetReg/Transcr_Mod"/>
</dbReference>
<evidence type="ECO:0000313" key="3">
    <source>
        <dbReference type="EMBL" id="EMD64653.1"/>
    </source>
</evidence>
<dbReference type="PANTHER" id="PTHR24148">
    <property type="entry name" value="ANKYRIN REPEAT DOMAIN-CONTAINING PROTEIN 39 HOMOLOG-RELATED"/>
    <property type="match status" value="1"/>
</dbReference>
<reference evidence="3 4" key="1">
    <citation type="journal article" date="2012" name="PLoS Pathog.">
        <title>Diverse lifestyles and strategies of plant pathogenesis encoded in the genomes of eighteen Dothideomycetes fungi.</title>
        <authorList>
            <person name="Ohm R.A."/>
            <person name="Feau N."/>
            <person name="Henrissat B."/>
            <person name="Schoch C.L."/>
            <person name="Horwitz B.A."/>
            <person name="Barry K.W."/>
            <person name="Condon B.J."/>
            <person name="Copeland A.C."/>
            <person name="Dhillon B."/>
            <person name="Glaser F."/>
            <person name="Hesse C.N."/>
            <person name="Kosti I."/>
            <person name="LaButti K."/>
            <person name="Lindquist E.A."/>
            <person name="Lucas S."/>
            <person name="Salamov A.A."/>
            <person name="Bradshaw R.E."/>
            <person name="Ciuffetti L."/>
            <person name="Hamelin R.C."/>
            <person name="Kema G.H.J."/>
            <person name="Lawrence C."/>
            <person name="Scott J.A."/>
            <person name="Spatafora J.W."/>
            <person name="Turgeon B.G."/>
            <person name="de Wit P.J.G.M."/>
            <person name="Zhong S."/>
            <person name="Goodwin S.B."/>
            <person name="Grigoriev I.V."/>
        </authorList>
    </citation>
    <scope>NUCLEOTIDE SEQUENCE [LARGE SCALE GENOMIC DNA]</scope>
    <source>
        <strain evidence="4">ND90Pr / ATCC 201652</strain>
    </source>
</reference>
<gene>
    <name evidence="3" type="ORF">COCSADRAFT_87866</name>
</gene>
<feature type="region of interest" description="Disordered" evidence="1">
    <location>
        <begin position="1"/>
        <end position="20"/>
    </location>
</feature>